<organism evidence="1 2">
    <name type="scientific">Lactiplantibacillus modestisalitolerans</name>
    <dbReference type="NCBI Taxonomy" id="1457219"/>
    <lineage>
        <taxon>Bacteria</taxon>
        <taxon>Bacillati</taxon>
        <taxon>Bacillota</taxon>
        <taxon>Bacilli</taxon>
        <taxon>Lactobacillales</taxon>
        <taxon>Lactobacillaceae</taxon>
        <taxon>Lactiplantibacillus</taxon>
    </lineage>
</organism>
<evidence type="ECO:0000313" key="1">
    <source>
        <dbReference type="EMBL" id="MFB9768817.1"/>
    </source>
</evidence>
<name>A0ABV5WRQ8_9LACO</name>
<accession>A0ABV5WRQ8</accession>
<dbReference type="RefSeq" id="WP_137642324.1">
    <property type="nucleotide sequence ID" value="NZ_BJEA01000007.1"/>
</dbReference>
<proteinExistence type="predicted"/>
<protein>
    <submittedName>
        <fullName evidence="1">Uncharacterized protein</fullName>
    </submittedName>
</protein>
<reference evidence="1 2" key="1">
    <citation type="submission" date="2024-09" db="EMBL/GenBank/DDBJ databases">
        <authorList>
            <person name="Sun Q."/>
            <person name="Mori K."/>
        </authorList>
    </citation>
    <scope>NUCLEOTIDE SEQUENCE [LARGE SCALE GENOMIC DNA]</scope>
    <source>
        <strain evidence="1 2">TBRC 4576</strain>
    </source>
</reference>
<dbReference type="EMBL" id="JBHLZY010000005">
    <property type="protein sequence ID" value="MFB9768817.1"/>
    <property type="molecule type" value="Genomic_DNA"/>
</dbReference>
<sequence length="153" mass="17109">MAALDATDSHIALAMRFTLRPPFKAHFLLLKDYTADVRIPAREGLLTTLIAKNIPLSPALEQLLAIFDDVQNPAYWSLHDQAVHEFFAAHPDKRPILPLDVLQVTLNTLSEQGLTDDQLTHIVRAIFDRLQANQFSGQAAHRILTAATKPERP</sequence>
<gene>
    <name evidence="1" type="ORF">ACFFLI_02885</name>
</gene>
<evidence type="ECO:0000313" key="2">
    <source>
        <dbReference type="Proteomes" id="UP001589691"/>
    </source>
</evidence>
<dbReference type="Proteomes" id="UP001589691">
    <property type="component" value="Unassembled WGS sequence"/>
</dbReference>
<comment type="caution">
    <text evidence="1">The sequence shown here is derived from an EMBL/GenBank/DDBJ whole genome shotgun (WGS) entry which is preliminary data.</text>
</comment>
<keyword evidence="2" id="KW-1185">Reference proteome</keyword>